<dbReference type="UniPathway" id="UPA00251">
    <property type="reaction ID" value="UER00318"/>
</dbReference>
<protein>
    <recommendedName>
        <fullName evidence="4 11">Delta-aminolevulinic acid dehydratase</fullName>
        <ecNumber evidence="3 11">4.2.1.24</ecNumber>
    </recommendedName>
</protein>
<dbReference type="Proteomes" id="UP000321168">
    <property type="component" value="Unassembled WGS sequence"/>
</dbReference>
<dbReference type="EMBL" id="VORB01000007">
    <property type="protein sequence ID" value="TXC78464.1"/>
    <property type="molecule type" value="Genomic_DNA"/>
</dbReference>
<comment type="similarity">
    <text evidence="2 12">Belongs to the ALAD family.</text>
</comment>
<dbReference type="SMART" id="SM01004">
    <property type="entry name" value="ALAD"/>
    <property type="match status" value="1"/>
</dbReference>
<feature type="active site" description="Schiff-base intermediate with substrate" evidence="9">
    <location>
        <position position="196"/>
    </location>
</feature>
<comment type="pathway">
    <text evidence="1">Porphyrin-containing compound metabolism; protoporphyrin-IX biosynthesis; coproporphyrinogen-III from 5-aminolevulinate: step 1/4.</text>
</comment>
<evidence type="ECO:0000256" key="12">
    <source>
        <dbReference type="RuleBase" id="RU004161"/>
    </source>
</evidence>
<evidence type="ECO:0000313" key="13">
    <source>
        <dbReference type="EMBL" id="TXC78464.1"/>
    </source>
</evidence>
<evidence type="ECO:0000256" key="4">
    <source>
        <dbReference type="ARBA" id="ARBA00020771"/>
    </source>
</evidence>
<evidence type="ECO:0000256" key="2">
    <source>
        <dbReference type="ARBA" id="ARBA00008055"/>
    </source>
</evidence>
<dbReference type="Pfam" id="PF00490">
    <property type="entry name" value="ALAD"/>
    <property type="match status" value="1"/>
</dbReference>
<evidence type="ECO:0000256" key="6">
    <source>
        <dbReference type="ARBA" id="ARBA00023239"/>
    </source>
</evidence>
<dbReference type="PANTHER" id="PTHR11458:SF0">
    <property type="entry name" value="DELTA-AMINOLEVULINIC ACID DEHYDRATASE"/>
    <property type="match status" value="1"/>
</dbReference>
<evidence type="ECO:0000256" key="3">
    <source>
        <dbReference type="ARBA" id="ARBA00012053"/>
    </source>
</evidence>
<keyword evidence="14" id="KW-1185">Reference proteome</keyword>
<dbReference type="GO" id="GO:0008270">
    <property type="term" value="F:zinc ion binding"/>
    <property type="evidence" value="ECO:0007669"/>
    <property type="project" value="TreeGrafter"/>
</dbReference>
<dbReference type="GO" id="GO:0005829">
    <property type="term" value="C:cytosol"/>
    <property type="evidence" value="ECO:0007669"/>
    <property type="project" value="TreeGrafter"/>
</dbReference>
<dbReference type="PIRSF" id="PIRSF001415">
    <property type="entry name" value="Porphbilin_synth"/>
    <property type="match status" value="1"/>
</dbReference>
<gene>
    <name evidence="13" type="primary">hemB</name>
    <name evidence="13" type="ORF">FRX97_09025</name>
</gene>
<feature type="binding site" evidence="10">
    <location>
        <position position="234"/>
    </location>
    <ligand>
        <name>Mg(2+)</name>
        <dbReference type="ChEBI" id="CHEBI:18420"/>
    </ligand>
</feature>
<keyword evidence="10" id="KW-0460">Magnesium</keyword>
<dbReference type="SUPFAM" id="SSF51569">
    <property type="entry name" value="Aldolase"/>
    <property type="match status" value="1"/>
</dbReference>
<comment type="subunit">
    <text evidence="11">Homooctamer.</text>
</comment>
<comment type="catalytic activity">
    <reaction evidence="8 11">
        <text>2 5-aminolevulinate = porphobilinogen + 2 H2O + H(+)</text>
        <dbReference type="Rhea" id="RHEA:24064"/>
        <dbReference type="ChEBI" id="CHEBI:15377"/>
        <dbReference type="ChEBI" id="CHEBI:15378"/>
        <dbReference type="ChEBI" id="CHEBI:58126"/>
        <dbReference type="ChEBI" id="CHEBI:356416"/>
        <dbReference type="EC" id="4.2.1.24"/>
    </reaction>
</comment>
<accession>A0A5C6V0K4</accession>
<evidence type="ECO:0000313" key="14">
    <source>
        <dbReference type="Proteomes" id="UP000321168"/>
    </source>
</evidence>
<evidence type="ECO:0000256" key="7">
    <source>
        <dbReference type="ARBA" id="ARBA00023244"/>
    </source>
</evidence>
<evidence type="ECO:0000256" key="1">
    <source>
        <dbReference type="ARBA" id="ARBA00004694"/>
    </source>
</evidence>
<dbReference type="FunFam" id="3.20.20.70:FF:000019">
    <property type="entry name" value="Delta-aminolevulinic acid dehydratase"/>
    <property type="match status" value="1"/>
</dbReference>
<dbReference type="OrthoDB" id="9805001at2"/>
<reference evidence="13 14" key="1">
    <citation type="submission" date="2019-08" db="EMBL/GenBank/DDBJ databases">
        <title>Genome of Luteibaculum oceani JCM 18817.</title>
        <authorList>
            <person name="Bowman J.P."/>
        </authorList>
    </citation>
    <scope>NUCLEOTIDE SEQUENCE [LARGE SCALE GENOMIC DNA]</scope>
    <source>
        <strain evidence="13 14">JCM 18817</strain>
    </source>
</reference>
<organism evidence="13 14">
    <name type="scientific">Luteibaculum oceani</name>
    <dbReference type="NCBI Taxonomy" id="1294296"/>
    <lineage>
        <taxon>Bacteria</taxon>
        <taxon>Pseudomonadati</taxon>
        <taxon>Bacteroidota</taxon>
        <taxon>Flavobacteriia</taxon>
        <taxon>Flavobacteriales</taxon>
        <taxon>Luteibaculaceae</taxon>
        <taxon>Luteibaculum</taxon>
    </lineage>
</organism>
<evidence type="ECO:0000256" key="9">
    <source>
        <dbReference type="PIRSR" id="PIRSR001415-1"/>
    </source>
</evidence>
<dbReference type="GO" id="GO:0004655">
    <property type="term" value="F:porphobilinogen synthase activity"/>
    <property type="evidence" value="ECO:0007669"/>
    <property type="project" value="UniProtKB-EC"/>
</dbReference>
<evidence type="ECO:0000256" key="10">
    <source>
        <dbReference type="PIRSR" id="PIRSR001415-5"/>
    </source>
</evidence>
<evidence type="ECO:0000256" key="11">
    <source>
        <dbReference type="RuleBase" id="RU000515"/>
    </source>
</evidence>
<feature type="active site" description="Schiff-base intermediate with substrate" evidence="9">
    <location>
        <position position="249"/>
    </location>
</feature>
<sequence>MYKYIRPRRNRASQGVRALISETFLHPNKLVLPIFLEDGAGIKTEIKSLPGVFRYSVENATSFIEEALRNGISSFILFPAVQDALKDSTGTYSYHPDNFYLKAIRTLKNQFPKAVFISDVALDPYSSDGHDGIVRDGEILNDQTLEVLSKMAVAQAEAGFDILGPSDMMDGRIAAIRDALEEKGFVNTGIMSYCAKYASAFYGPFRDALDSAPKAGDKKTYQMDPANRIEAQRELQLDEVEGADYLMVKPALHYMDIISDLKQNSILPIVAYHVSGECAMLLAACKNGWLDFNTAMPETLNGLHRAGADIIISYLALDYAKWWRKQHDL</sequence>
<dbReference type="NCBIfam" id="NF006762">
    <property type="entry name" value="PRK09283.1"/>
    <property type="match status" value="1"/>
</dbReference>
<dbReference type="EC" id="4.2.1.24" evidence="3 11"/>
<dbReference type="PRINTS" id="PR00144">
    <property type="entry name" value="DALDHYDRTASE"/>
</dbReference>
<dbReference type="PANTHER" id="PTHR11458">
    <property type="entry name" value="DELTA-AMINOLEVULINIC ACID DEHYDRATASE"/>
    <property type="match status" value="1"/>
</dbReference>
<dbReference type="RefSeq" id="WP_147014886.1">
    <property type="nucleotide sequence ID" value="NZ_VORB01000007.1"/>
</dbReference>
<name>A0A5C6V0K4_9FLAO</name>
<comment type="caution">
    <text evidence="13">The sequence shown here is derived from an EMBL/GenBank/DDBJ whole genome shotgun (WGS) entry which is preliminary data.</text>
</comment>
<evidence type="ECO:0000256" key="8">
    <source>
        <dbReference type="ARBA" id="ARBA00047651"/>
    </source>
</evidence>
<keyword evidence="10" id="KW-0479">Metal-binding</keyword>
<dbReference type="InterPro" id="IPR030656">
    <property type="entry name" value="ALAD_AS"/>
</dbReference>
<dbReference type="InterPro" id="IPR013785">
    <property type="entry name" value="Aldolase_TIM"/>
</dbReference>
<dbReference type="Gene3D" id="3.20.20.70">
    <property type="entry name" value="Aldolase class I"/>
    <property type="match status" value="1"/>
</dbReference>
<keyword evidence="5" id="KW-0350">Heme biosynthesis</keyword>
<dbReference type="PROSITE" id="PS00169">
    <property type="entry name" value="D_ALA_DEHYDRATASE"/>
    <property type="match status" value="1"/>
</dbReference>
<keyword evidence="6 11" id="KW-0456">Lyase</keyword>
<proteinExistence type="inferred from homology"/>
<dbReference type="AlphaFoldDB" id="A0A5C6V0K4"/>
<dbReference type="GO" id="GO:0006782">
    <property type="term" value="P:protoporphyrinogen IX biosynthetic process"/>
    <property type="evidence" value="ECO:0007669"/>
    <property type="project" value="UniProtKB-UniPathway"/>
</dbReference>
<dbReference type="InterPro" id="IPR001731">
    <property type="entry name" value="ALAD"/>
</dbReference>
<keyword evidence="7 11" id="KW-0627">Porphyrin biosynthesis</keyword>
<evidence type="ECO:0000256" key="5">
    <source>
        <dbReference type="ARBA" id="ARBA00023133"/>
    </source>
</evidence>